<gene>
    <name evidence="1" type="ORF">FWJ32_01830</name>
</gene>
<proteinExistence type="predicted"/>
<dbReference type="RefSeq" id="WP_149544283.1">
    <property type="nucleotide sequence ID" value="NZ_VTPS01000002.1"/>
</dbReference>
<reference evidence="1 2" key="1">
    <citation type="submission" date="2019-08" db="EMBL/GenBank/DDBJ databases">
        <title>Calorimonas adulescens gen. nov., sp. nov., an anaerobic thermophilic bacterium from Sakhalin hot spring.</title>
        <authorList>
            <person name="Khomyakova M.A."/>
            <person name="Merkel A.Y."/>
            <person name="Novikov A."/>
            <person name="Bonch-Osmolovskaya E.A."/>
            <person name="Slobodkin A.I."/>
        </authorList>
    </citation>
    <scope>NUCLEOTIDE SEQUENCE [LARGE SCALE GENOMIC DNA]</scope>
    <source>
        <strain evidence="1 2">A05MB</strain>
    </source>
</reference>
<dbReference type="Proteomes" id="UP000322976">
    <property type="component" value="Unassembled WGS sequence"/>
</dbReference>
<dbReference type="EMBL" id="VTPS01000002">
    <property type="protein sequence ID" value="TZE83087.1"/>
    <property type="molecule type" value="Genomic_DNA"/>
</dbReference>
<protein>
    <recommendedName>
        <fullName evidence="3">DUF4351 domain-containing protein</fullName>
    </recommendedName>
</protein>
<keyword evidence="2" id="KW-1185">Reference proteome</keyword>
<dbReference type="AlphaFoldDB" id="A0A5D8QF95"/>
<evidence type="ECO:0000313" key="2">
    <source>
        <dbReference type="Proteomes" id="UP000322976"/>
    </source>
</evidence>
<evidence type="ECO:0000313" key="1">
    <source>
        <dbReference type="EMBL" id="TZE83087.1"/>
    </source>
</evidence>
<sequence>MQSVVIATVLGLADKYVRKEYIDRLKEVVRMTRIGAALIEEGRKEGIKKGRIEGKIEGRKEAVLNAIKAKFDTIPDDLKEKVIKINNEEKFDELLIAVIKSNSIDEIYKMI</sequence>
<accession>A0A5D8QF95</accession>
<name>A0A5D8QF95_9THEO</name>
<comment type="caution">
    <text evidence="1">The sequence shown here is derived from an EMBL/GenBank/DDBJ whole genome shotgun (WGS) entry which is preliminary data.</text>
</comment>
<evidence type="ECO:0008006" key="3">
    <source>
        <dbReference type="Google" id="ProtNLM"/>
    </source>
</evidence>
<organism evidence="1 2">
    <name type="scientific">Calorimonas adulescens</name>
    <dbReference type="NCBI Taxonomy" id="2606906"/>
    <lineage>
        <taxon>Bacteria</taxon>
        <taxon>Bacillati</taxon>
        <taxon>Bacillota</taxon>
        <taxon>Clostridia</taxon>
        <taxon>Thermoanaerobacterales</taxon>
        <taxon>Thermoanaerobacteraceae</taxon>
        <taxon>Calorimonas</taxon>
    </lineage>
</organism>